<dbReference type="Gene3D" id="3.60.10.10">
    <property type="entry name" value="Endonuclease/exonuclease/phosphatase"/>
    <property type="match status" value="1"/>
</dbReference>
<dbReference type="EMBL" id="CP041637">
    <property type="protein sequence ID" value="QDO93426.1"/>
    <property type="molecule type" value="Genomic_DNA"/>
</dbReference>
<feature type="domain" description="Endonuclease/exonuclease/phosphatase" evidence="1">
    <location>
        <begin position="3"/>
        <end position="306"/>
    </location>
</feature>
<dbReference type="GO" id="GO:0004519">
    <property type="term" value="F:endonuclease activity"/>
    <property type="evidence" value="ECO:0007669"/>
    <property type="project" value="UniProtKB-KW"/>
</dbReference>
<protein>
    <submittedName>
        <fullName evidence="2">Endonuclease</fullName>
    </submittedName>
</protein>
<keyword evidence="2" id="KW-0378">Hydrolase</keyword>
<keyword evidence="3" id="KW-1185">Reference proteome</keyword>
<dbReference type="OrthoDB" id="9802724at2"/>
<dbReference type="AlphaFoldDB" id="A0A516GPH5"/>
<evidence type="ECO:0000313" key="3">
    <source>
        <dbReference type="Proteomes" id="UP000319209"/>
    </source>
</evidence>
<name>A0A516GPH5_9FLAO</name>
<keyword evidence="2" id="KW-0255">Endonuclease</keyword>
<dbReference type="PANTHER" id="PTHR42834:SF1">
    <property type="entry name" value="ENDONUCLEASE_EXONUCLEASE_PHOSPHATASE FAMILY PROTEIN (AFU_ORTHOLOGUE AFUA_3G09210)"/>
    <property type="match status" value="1"/>
</dbReference>
<dbReference type="Pfam" id="PF19580">
    <property type="entry name" value="Exo_endo_phos_3"/>
    <property type="match status" value="1"/>
</dbReference>
<dbReference type="InterPro" id="IPR036691">
    <property type="entry name" value="Endo/exonu/phosph_ase_sf"/>
</dbReference>
<dbReference type="InterPro" id="IPR005135">
    <property type="entry name" value="Endo/exonuclease/phosphatase"/>
</dbReference>
<evidence type="ECO:0000259" key="1">
    <source>
        <dbReference type="Pfam" id="PF19580"/>
    </source>
</evidence>
<dbReference type="KEGG" id="fop:FNB79_05350"/>
<dbReference type="Proteomes" id="UP000319209">
    <property type="component" value="Chromosome"/>
</dbReference>
<dbReference type="RefSeq" id="WP_143380330.1">
    <property type="nucleotide sequence ID" value="NZ_CP041637.1"/>
</dbReference>
<dbReference type="PANTHER" id="PTHR42834">
    <property type="entry name" value="ENDONUCLEASE/EXONUCLEASE/PHOSPHATASE FAMILY PROTEIN (AFU_ORTHOLOGUE AFUA_3G09210)"/>
    <property type="match status" value="1"/>
</dbReference>
<organism evidence="2 3">
    <name type="scientific">Formosa sediminum</name>
    <dbReference type="NCBI Taxonomy" id="2594004"/>
    <lineage>
        <taxon>Bacteria</taxon>
        <taxon>Pseudomonadati</taxon>
        <taxon>Bacteroidota</taxon>
        <taxon>Flavobacteriia</taxon>
        <taxon>Flavobacteriales</taxon>
        <taxon>Flavobacteriaceae</taxon>
        <taxon>Formosa</taxon>
    </lineage>
</organism>
<gene>
    <name evidence="2" type="ORF">FNB79_05350</name>
</gene>
<accession>A0A516GPH5</accession>
<reference evidence="2 3" key="1">
    <citation type="submission" date="2019-07" db="EMBL/GenBank/DDBJ databases">
        <title>Genome sequencing for Formosa sp. PS13.</title>
        <authorList>
            <person name="Park S.-J."/>
        </authorList>
    </citation>
    <scope>NUCLEOTIDE SEQUENCE [LARGE SCALE GENOMIC DNA]</scope>
    <source>
        <strain evidence="2 3">PS13</strain>
    </source>
</reference>
<evidence type="ECO:0000313" key="2">
    <source>
        <dbReference type="EMBL" id="QDO93426.1"/>
    </source>
</evidence>
<proteinExistence type="predicted"/>
<dbReference type="SUPFAM" id="SSF56219">
    <property type="entry name" value="DNase I-like"/>
    <property type="match status" value="1"/>
</dbReference>
<keyword evidence="2" id="KW-0540">Nuclease</keyword>
<sequence length="312" mass="35797">MKTIAFFNLENLFDITNDPKINDNDFLSTSDKRWNLKRYENKLYKLGFAISNIGKKETNTHPAIVGVAEVENAKVMQDLLNSEHLKDIQYSFVHYNSPDERGIDVAFIYDTTQFKVTNSAPYSIVLIDDNGLSDYTRDILLVSGLLNGESMHFLVNHWPSKNEDSNIPKRMEVSNKATEIISGLTAEDPNAKIIVMGDFNDNSSSESVQALVNNNGLFNPMESLTSYDRGSINYRFKWDVFDQIMLSYNFLDHKPATHNFSHADIFDADFLKQYKGKYKGQPFRTYVGKTYKGGYSDHFPVYILLREVPKRM</sequence>